<dbReference type="InterPro" id="IPR002403">
    <property type="entry name" value="Cyt_P450_E_grp-IV"/>
</dbReference>
<dbReference type="InterPro" id="IPR053007">
    <property type="entry name" value="CYP450_monoxygenase_sec-met"/>
</dbReference>
<keyword evidence="4 6" id="KW-0408">Iron</keyword>
<dbReference type="PRINTS" id="PR00465">
    <property type="entry name" value="EP450IV"/>
</dbReference>
<evidence type="ECO:0000256" key="6">
    <source>
        <dbReference type="RuleBase" id="RU000461"/>
    </source>
</evidence>
<keyword evidence="3 6" id="KW-0479">Metal-binding</keyword>
<dbReference type="PANTHER" id="PTHR47582:SF1">
    <property type="entry name" value="P450, PUTATIVE (EUROFUNG)-RELATED"/>
    <property type="match status" value="1"/>
</dbReference>
<keyword evidence="6" id="KW-0349">Heme</keyword>
<dbReference type="InterPro" id="IPR036396">
    <property type="entry name" value="Cyt_P450_sf"/>
</dbReference>
<comment type="caution">
    <text evidence="7">The sequence shown here is derived from an EMBL/GenBank/DDBJ whole genome shotgun (WGS) entry which is preliminary data.</text>
</comment>
<dbReference type="InterPro" id="IPR001128">
    <property type="entry name" value="Cyt_P450"/>
</dbReference>
<protein>
    <recommendedName>
        <fullName evidence="9">Prostacyclin synthase</fullName>
    </recommendedName>
</protein>
<sequence>MAGNVTSTSQGFLAFVVEDFKQSKPAYLTVLGLLVSTVLLYKFFSPSTEAREPPPVKSSIPVIGHLIGIMRYQGEYLNMLYDATRKQIATLPILNSKLYVIFDPAIVQSAYRNKKLSFEPFAVEFAQRELGFSNETLRILQETQLVPDFFASIHPAMTGTHLHRMNANALNYVSGQLDGIGGDGKAFEVPNLYLWVRDLMTMATTEALYGSENPLREIPSLVEDLWTFEGGLPMLLVNVFPSITARAAYNARARLQAALGEYYGARKDHHDDAAQIVRGRADAIRKHGISDTEVGHFELALLHVATANTIPTLFWFMAQIFTRPDLVRRLVDEVSPMAQHGAENEVTIDITVLDQKCPLLVSCYREAIRLCNQAVGNRRVLEDTTISDANGNSYLLKKGLNVQMSAGLLHTRKDIWGEDFAKFDAERFIEKGGKENSQSEKTKRLAFIPFGGGRHLCPGRNFAFAENLGFVACLLVGFDILPLDKDPADFEAPVMPKCGFSEAAGKPENNGKGFGVRVQKKKGWESTKWLFVS</sequence>
<comment type="cofactor">
    <cofactor evidence="1">
        <name>heme</name>
        <dbReference type="ChEBI" id="CHEBI:30413"/>
    </cofactor>
</comment>
<evidence type="ECO:0000256" key="5">
    <source>
        <dbReference type="ARBA" id="ARBA00023033"/>
    </source>
</evidence>
<dbReference type="Gene3D" id="1.10.630.10">
    <property type="entry name" value="Cytochrome P450"/>
    <property type="match status" value="1"/>
</dbReference>
<reference evidence="7 8" key="1">
    <citation type="journal article" date="2025" name="Microbiol. Resour. Announc.">
        <title>Draft genome sequences for Neonectria magnoliae and Neonectria punicea, canker pathogens of Liriodendron tulipifera and Acer saccharum in West Virginia.</title>
        <authorList>
            <person name="Petronek H.M."/>
            <person name="Kasson M.T."/>
            <person name="Metheny A.M."/>
            <person name="Stauder C.M."/>
            <person name="Lovett B."/>
            <person name="Lynch S.C."/>
            <person name="Garnas J.R."/>
            <person name="Kasson L.R."/>
            <person name="Stajich J.E."/>
        </authorList>
    </citation>
    <scope>NUCLEOTIDE SEQUENCE [LARGE SCALE GENOMIC DNA]</scope>
    <source>
        <strain evidence="7 8">NRRL 64653</strain>
    </source>
</reference>
<evidence type="ECO:0008006" key="9">
    <source>
        <dbReference type="Google" id="ProtNLM"/>
    </source>
</evidence>
<evidence type="ECO:0000313" key="8">
    <source>
        <dbReference type="Proteomes" id="UP001498476"/>
    </source>
</evidence>
<dbReference type="SUPFAM" id="SSF48264">
    <property type="entry name" value="Cytochrome P450"/>
    <property type="match status" value="1"/>
</dbReference>
<evidence type="ECO:0000256" key="1">
    <source>
        <dbReference type="ARBA" id="ARBA00001971"/>
    </source>
</evidence>
<keyword evidence="8" id="KW-1185">Reference proteome</keyword>
<evidence type="ECO:0000256" key="4">
    <source>
        <dbReference type="ARBA" id="ARBA00023004"/>
    </source>
</evidence>
<organism evidence="7 8">
    <name type="scientific">Neonectria punicea</name>
    <dbReference type="NCBI Taxonomy" id="979145"/>
    <lineage>
        <taxon>Eukaryota</taxon>
        <taxon>Fungi</taxon>
        <taxon>Dikarya</taxon>
        <taxon>Ascomycota</taxon>
        <taxon>Pezizomycotina</taxon>
        <taxon>Sordariomycetes</taxon>
        <taxon>Hypocreomycetidae</taxon>
        <taxon>Hypocreales</taxon>
        <taxon>Nectriaceae</taxon>
        <taxon>Neonectria</taxon>
    </lineage>
</organism>
<dbReference type="InterPro" id="IPR017972">
    <property type="entry name" value="Cyt_P450_CS"/>
</dbReference>
<gene>
    <name evidence="7" type="ORF">QQX98_006857</name>
</gene>
<dbReference type="CDD" id="cd11040">
    <property type="entry name" value="CYP7_CYP8-like"/>
    <property type="match status" value="1"/>
</dbReference>
<comment type="similarity">
    <text evidence="2 6">Belongs to the cytochrome P450 family.</text>
</comment>
<dbReference type="EMBL" id="JAZAVJ010000107">
    <property type="protein sequence ID" value="KAK7414260.1"/>
    <property type="molecule type" value="Genomic_DNA"/>
</dbReference>
<evidence type="ECO:0000313" key="7">
    <source>
        <dbReference type="EMBL" id="KAK7414260.1"/>
    </source>
</evidence>
<keyword evidence="5 6" id="KW-0503">Monooxygenase</keyword>
<dbReference type="Pfam" id="PF00067">
    <property type="entry name" value="p450"/>
    <property type="match status" value="1"/>
</dbReference>
<evidence type="ECO:0000256" key="2">
    <source>
        <dbReference type="ARBA" id="ARBA00010617"/>
    </source>
</evidence>
<name>A0ABR1GZJ6_9HYPO</name>
<keyword evidence="6" id="KW-0560">Oxidoreductase</keyword>
<proteinExistence type="inferred from homology"/>
<dbReference type="Proteomes" id="UP001498476">
    <property type="component" value="Unassembled WGS sequence"/>
</dbReference>
<accession>A0ABR1GZJ6</accession>
<dbReference type="PROSITE" id="PS00086">
    <property type="entry name" value="CYTOCHROME_P450"/>
    <property type="match status" value="1"/>
</dbReference>
<evidence type="ECO:0000256" key="3">
    <source>
        <dbReference type="ARBA" id="ARBA00022723"/>
    </source>
</evidence>
<dbReference type="PANTHER" id="PTHR47582">
    <property type="entry name" value="P450, PUTATIVE (EUROFUNG)-RELATED"/>
    <property type="match status" value="1"/>
</dbReference>